<protein>
    <recommendedName>
        <fullName evidence="5">Malate dehydrogenase</fullName>
    </recommendedName>
</protein>
<dbReference type="VEuPathDB" id="FungiDB:PADG_06776"/>
<dbReference type="PANTHER" id="PTHR35567">
    <property type="entry name" value="MALATE DEHYDROGENASE (AFU_ORTHOLOGUE AFUA_2G13800)"/>
    <property type="match status" value="1"/>
</dbReference>
<feature type="chain" id="PRO_5008902282" description="Malate dehydrogenase" evidence="2">
    <location>
        <begin position="20"/>
        <end position="255"/>
    </location>
</feature>
<evidence type="ECO:0000313" key="3">
    <source>
        <dbReference type="EMBL" id="ODH14007.1"/>
    </source>
</evidence>
<comment type="caution">
    <text evidence="3">The sequence shown here is derived from an EMBL/GenBank/DDBJ whole genome shotgun (WGS) entry which is preliminary data.</text>
</comment>
<dbReference type="Pfam" id="PF11937">
    <property type="entry name" value="DUF3455"/>
    <property type="match status" value="1"/>
</dbReference>
<name>A0A1D2J6M3_PARBR</name>
<dbReference type="PANTHER" id="PTHR35567:SF1">
    <property type="entry name" value="CONSERVED FUNGAL PROTEIN (AFU_ORTHOLOGUE AFUA_1G14230)"/>
    <property type="match status" value="1"/>
</dbReference>
<feature type="compositionally biased region" description="Basic and acidic residues" evidence="1">
    <location>
        <begin position="46"/>
        <end position="56"/>
    </location>
</feature>
<dbReference type="VEuPathDB" id="FungiDB:PABG_05954"/>
<feature type="region of interest" description="Disordered" evidence="1">
    <location>
        <begin position="46"/>
        <end position="68"/>
    </location>
</feature>
<evidence type="ECO:0000256" key="1">
    <source>
        <dbReference type="SAM" id="MobiDB-lite"/>
    </source>
</evidence>
<sequence length="255" mass="27122">MQFLFLMVSMASIASTSLAVPPGWSADTAKFYSGVFKEILSARKENKDPRSPKCDLSKAVLPSTNEPLPPVPEGQKLLHVTIGRGTQNYTCSSPSDKPKAIGAVATLFDVNCIASNYPYLLSLLPNIALRLPAPIFPPHPRSKPFTFGPNNMKVAGSHFFNGQGVPIFDLGADGSAAVEKIAAVDAPKGAMKGIPGQMNGAVQWLLLTAVKESTGKAKSVYRVNTAGGKAPATCEGVEAGKVLEMQYATEYWFYG</sequence>
<dbReference type="Proteomes" id="UP000242814">
    <property type="component" value="Unassembled WGS sequence"/>
</dbReference>
<dbReference type="EMBL" id="LZYO01000389">
    <property type="protein sequence ID" value="ODH14007.1"/>
    <property type="molecule type" value="Genomic_DNA"/>
</dbReference>
<gene>
    <name evidence="3" type="ORF">ACO22_06738</name>
</gene>
<reference evidence="3 4" key="1">
    <citation type="submission" date="2016-06" db="EMBL/GenBank/DDBJ databases">
        <authorList>
            <person name="Kjaerup R.B."/>
            <person name="Dalgaard T.S."/>
            <person name="Juul-Madsen H.R."/>
        </authorList>
    </citation>
    <scope>NUCLEOTIDE SEQUENCE [LARGE SCALE GENOMIC DNA]</scope>
    <source>
        <strain evidence="3 4">Pb300</strain>
    </source>
</reference>
<keyword evidence="2" id="KW-0732">Signal</keyword>
<dbReference type="InterPro" id="IPR021851">
    <property type="entry name" value="DUF3455"/>
</dbReference>
<dbReference type="AlphaFoldDB" id="A0A1D2J6M3"/>
<evidence type="ECO:0008006" key="5">
    <source>
        <dbReference type="Google" id="ProtNLM"/>
    </source>
</evidence>
<evidence type="ECO:0000256" key="2">
    <source>
        <dbReference type="SAM" id="SignalP"/>
    </source>
</evidence>
<feature type="signal peptide" evidence="2">
    <location>
        <begin position="1"/>
        <end position="19"/>
    </location>
</feature>
<accession>A0A1D2J6M3</accession>
<organism evidence="3 4">
    <name type="scientific">Paracoccidioides brasiliensis</name>
    <dbReference type="NCBI Taxonomy" id="121759"/>
    <lineage>
        <taxon>Eukaryota</taxon>
        <taxon>Fungi</taxon>
        <taxon>Dikarya</taxon>
        <taxon>Ascomycota</taxon>
        <taxon>Pezizomycotina</taxon>
        <taxon>Eurotiomycetes</taxon>
        <taxon>Eurotiomycetidae</taxon>
        <taxon>Onygenales</taxon>
        <taxon>Ajellomycetaceae</taxon>
        <taxon>Paracoccidioides</taxon>
    </lineage>
</organism>
<proteinExistence type="predicted"/>
<evidence type="ECO:0000313" key="4">
    <source>
        <dbReference type="Proteomes" id="UP000242814"/>
    </source>
</evidence>